<dbReference type="KEGG" id="puo:RZN69_06740"/>
<keyword evidence="2" id="KW-0804">Transcription</keyword>
<evidence type="ECO:0000313" key="5">
    <source>
        <dbReference type="Proteomes" id="UP001304300"/>
    </source>
</evidence>
<dbReference type="GO" id="GO:0003677">
    <property type="term" value="F:DNA binding"/>
    <property type="evidence" value="ECO:0007669"/>
    <property type="project" value="InterPro"/>
</dbReference>
<evidence type="ECO:0000259" key="3">
    <source>
        <dbReference type="Pfam" id="PF09339"/>
    </source>
</evidence>
<keyword evidence="1" id="KW-0805">Transcription regulation</keyword>
<evidence type="ECO:0000313" key="4">
    <source>
        <dbReference type="EMBL" id="WOO42783.1"/>
    </source>
</evidence>
<sequence length="245" mass="27251">MESTEPVPALSRGIAIMEYLSSVPSDSLDGITRVLDYPKSSTLRLLDTLCTLGLIERSESKTYRSLKHLVPVNIGDDRFEATLTAELKRLADITGETIEWYLPSQAGMTIIRQLRAEGEVAVLAKTGFIRHWEEELDSVAILGHAHSTYGPHDHSSHKAYIANGKRSDISATEANERIAEQGRSTKAVDPFFNQNGVRRLAMALVDDGKLRGVLSVATIYRFGREPADDFIFQELEQSVQNLTNY</sequence>
<evidence type="ECO:0000256" key="2">
    <source>
        <dbReference type="ARBA" id="ARBA00023163"/>
    </source>
</evidence>
<keyword evidence="5" id="KW-1185">Reference proteome</keyword>
<dbReference type="Gene3D" id="1.10.10.10">
    <property type="entry name" value="Winged helix-like DNA-binding domain superfamily/Winged helix DNA-binding domain"/>
    <property type="match status" value="1"/>
</dbReference>
<dbReference type="Gene3D" id="3.30.450.40">
    <property type="match status" value="1"/>
</dbReference>
<dbReference type="RefSeq" id="WP_317835311.1">
    <property type="nucleotide sequence ID" value="NZ_CP136920.1"/>
</dbReference>
<dbReference type="Pfam" id="PF09339">
    <property type="entry name" value="HTH_IclR"/>
    <property type="match status" value="1"/>
</dbReference>
<feature type="domain" description="HTH iclR-type" evidence="3">
    <location>
        <begin position="9"/>
        <end position="57"/>
    </location>
</feature>
<accession>A0AAQ3QWJ5</accession>
<protein>
    <submittedName>
        <fullName evidence="4">Helix-turn-helix domain-containing protein</fullName>
    </submittedName>
</protein>
<gene>
    <name evidence="4" type="ORF">RZN69_06740</name>
</gene>
<dbReference type="SUPFAM" id="SSF46785">
    <property type="entry name" value="Winged helix' DNA-binding domain"/>
    <property type="match status" value="1"/>
</dbReference>
<dbReference type="AlphaFoldDB" id="A0AAQ3QWJ5"/>
<proteinExistence type="predicted"/>
<dbReference type="Proteomes" id="UP001304300">
    <property type="component" value="Chromosome"/>
</dbReference>
<dbReference type="InterPro" id="IPR029016">
    <property type="entry name" value="GAF-like_dom_sf"/>
</dbReference>
<dbReference type="InterPro" id="IPR036388">
    <property type="entry name" value="WH-like_DNA-bd_sf"/>
</dbReference>
<evidence type="ECO:0000256" key="1">
    <source>
        <dbReference type="ARBA" id="ARBA00023015"/>
    </source>
</evidence>
<dbReference type="EMBL" id="CP136920">
    <property type="protein sequence ID" value="WOO42783.1"/>
    <property type="molecule type" value="Genomic_DNA"/>
</dbReference>
<dbReference type="GO" id="GO:0006355">
    <property type="term" value="P:regulation of DNA-templated transcription"/>
    <property type="evidence" value="ECO:0007669"/>
    <property type="project" value="InterPro"/>
</dbReference>
<reference evidence="4 5" key="1">
    <citation type="submission" date="2023-10" db="EMBL/GenBank/DDBJ databases">
        <title>Rubellicoccus peritrichatus gen. nov., sp. nov., isolated from an algae of coral reef tank.</title>
        <authorList>
            <person name="Luo J."/>
        </authorList>
    </citation>
    <scope>NUCLEOTIDE SEQUENCE [LARGE SCALE GENOMIC DNA]</scope>
    <source>
        <strain evidence="4 5">CR14</strain>
    </source>
</reference>
<dbReference type="InterPro" id="IPR036390">
    <property type="entry name" value="WH_DNA-bd_sf"/>
</dbReference>
<organism evidence="4 5">
    <name type="scientific">Rubellicoccus peritrichatus</name>
    <dbReference type="NCBI Taxonomy" id="3080537"/>
    <lineage>
        <taxon>Bacteria</taxon>
        <taxon>Pseudomonadati</taxon>
        <taxon>Verrucomicrobiota</taxon>
        <taxon>Opitutia</taxon>
        <taxon>Puniceicoccales</taxon>
        <taxon>Cerasicoccaceae</taxon>
        <taxon>Rubellicoccus</taxon>
    </lineage>
</organism>
<dbReference type="InterPro" id="IPR005471">
    <property type="entry name" value="Tscrpt_reg_IclR_N"/>
</dbReference>
<name>A0AAQ3QWJ5_9BACT</name>